<dbReference type="RefSeq" id="XP_013237014.1">
    <property type="nucleotide sequence ID" value="XM_013381560.1"/>
</dbReference>
<proteinExistence type="predicted"/>
<sequence length="106" mass="11891">MDDYAIRDAVTFGYLSMMISASGVDLMISSRWPSSSRTYAINAVFQWLFAGIFCGDGSFCGESEDKQNLDIEPEVKPIDVLVGRPFWHFHLQHVQFKKLAGVGNPK</sequence>
<reference evidence="1 2" key="1">
    <citation type="submission" date="2014-04" db="EMBL/GenBank/DDBJ databases">
        <title>A new species of microsporidia sheds light on the evolution of extreme parasitism.</title>
        <authorList>
            <person name="Haag K.L."/>
            <person name="James T.Y."/>
            <person name="Larsson R."/>
            <person name="Schaer T.M."/>
            <person name="Refardt D."/>
            <person name="Pombert J.-F."/>
            <person name="Ebert D."/>
        </authorList>
    </citation>
    <scope>NUCLEOTIDE SEQUENCE [LARGE SCALE GENOMIC DNA]</scope>
    <source>
        <strain evidence="1 2">UGP3</strain>
        <tissue evidence="1">Spores</tissue>
    </source>
</reference>
<organism evidence="1 2">
    <name type="scientific">Mitosporidium daphniae</name>
    <dbReference type="NCBI Taxonomy" id="1485682"/>
    <lineage>
        <taxon>Eukaryota</taxon>
        <taxon>Fungi</taxon>
        <taxon>Fungi incertae sedis</taxon>
        <taxon>Microsporidia</taxon>
        <taxon>Mitosporidium</taxon>
    </lineage>
</organism>
<evidence type="ECO:0000313" key="1">
    <source>
        <dbReference type="EMBL" id="KGG50587.1"/>
    </source>
</evidence>
<dbReference type="AlphaFoldDB" id="A0A098VND4"/>
<gene>
    <name evidence="1" type="ORF">DI09_63p110</name>
</gene>
<comment type="caution">
    <text evidence="1">The sequence shown here is derived from an EMBL/GenBank/DDBJ whole genome shotgun (WGS) entry which is preliminary data.</text>
</comment>
<keyword evidence="2" id="KW-1185">Reference proteome</keyword>
<name>A0A098VND4_9MICR</name>
<dbReference type="HOGENOM" id="CLU_2223867_0_0_1"/>
<dbReference type="VEuPathDB" id="MicrosporidiaDB:DI09_63p110"/>
<dbReference type="EMBL" id="JMKJ01000572">
    <property type="protein sequence ID" value="KGG50587.1"/>
    <property type="molecule type" value="Genomic_DNA"/>
</dbReference>
<evidence type="ECO:0000313" key="2">
    <source>
        <dbReference type="Proteomes" id="UP000029725"/>
    </source>
</evidence>
<dbReference type="Proteomes" id="UP000029725">
    <property type="component" value="Unassembled WGS sequence"/>
</dbReference>
<dbReference type="GeneID" id="25260520"/>
<accession>A0A098VND4</accession>
<protein>
    <submittedName>
        <fullName evidence="1">Uncharacterized protein</fullName>
    </submittedName>
</protein>